<dbReference type="GO" id="GO:0006198">
    <property type="term" value="P:cAMP catabolic process"/>
    <property type="evidence" value="ECO:0007669"/>
    <property type="project" value="InterPro"/>
</dbReference>
<proteinExistence type="predicted"/>
<dbReference type="InterPro" id="IPR036866">
    <property type="entry name" value="RibonucZ/Hydroxyglut_hydro"/>
</dbReference>
<dbReference type="SUPFAM" id="SSF56281">
    <property type="entry name" value="Metallo-hydrolase/oxidoreductase"/>
    <property type="match status" value="1"/>
</dbReference>
<dbReference type="CDD" id="cd07735">
    <property type="entry name" value="class_II_PDE_MBL-fold"/>
    <property type="match status" value="1"/>
</dbReference>
<dbReference type="OrthoDB" id="258495at2759"/>
<sequence>MAFVDPALQHAYDGQRLYVDAAATLNSLPRAPEKAAHGFEIVCLGVGGGPLETDCSCYAIKTRGTSWLDSYVVIEGGSWLGGMSRVLELQASHQCAGFGDLALSSSPPSPANVSNPSGWTSKASSSSVSSKVEYLASRAEAFLISHAHLDHTYGLILASAVTSPPKPVYALESPLTAFEGIFGTGVWPSVVRREHSPEIAQGVDAGMKPPRTAQSQNAATDTGVGYVLRVLQPRRSQSLTKEISVLAFELSHGLCAACNGKGSGSANILAADHAHTASGPHERLRSTAFFLTNVATGQNLLLFGDVETDRLSRTDLNYQVWMHASEAICQGRLSTIMIECSFDSSQPEELLFGHMNPAGLYEELKVLARLVAIRTNTEHAGRRDRALQNHAFSRTTEMDDDYTAKRGAKALQGLIVVVTHVKASISPAKRPSADDFSAVHVPLEVGPHDMRDQIFRELLALEEKFGLGVRFVMAVQGMKIDC</sequence>
<evidence type="ECO:0000313" key="2">
    <source>
        <dbReference type="Proteomes" id="UP000054845"/>
    </source>
</evidence>
<keyword evidence="2" id="KW-1185">Reference proteome</keyword>
<dbReference type="GO" id="GO:0047555">
    <property type="term" value="F:3',5'-cyclic-GMP phosphodiesterase activity"/>
    <property type="evidence" value="ECO:0007669"/>
    <property type="project" value="TreeGrafter"/>
</dbReference>
<dbReference type="PANTHER" id="PTHR28283:SF1">
    <property type="entry name" value="3',5'-CYCLIC-NUCLEOTIDE PHOSPHODIESTERASE 1"/>
    <property type="match status" value="1"/>
</dbReference>
<dbReference type="AlphaFoldDB" id="A0A0P1BGI0"/>
<dbReference type="EMBL" id="CCYA01000252">
    <property type="protein sequence ID" value="CEH15024.1"/>
    <property type="molecule type" value="Genomic_DNA"/>
</dbReference>
<reference evidence="1 2" key="1">
    <citation type="submission" date="2014-09" db="EMBL/GenBank/DDBJ databases">
        <authorList>
            <person name="Magalhaes I.L.F."/>
            <person name="Oliveira U."/>
            <person name="Santos F.R."/>
            <person name="Vidigal T.H.D.A."/>
            <person name="Brescovit A.D."/>
            <person name="Santos A.J."/>
        </authorList>
    </citation>
    <scope>NUCLEOTIDE SEQUENCE [LARGE SCALE GENOMIC DNA]</scope>
</reference>
<dbReference type="Proteomes" id="UP000054845">
    <property type="component" value="Unassembled WGS sequence"/>
</dbReference>
<dbReference type="GO" id="GO:0004115">
    <property type="term" value="F:3',5'-cyclic-AMP phosphodiesterase activity"/>
    <property type="evidence" value="ECO:0007669"/>
    <property type="project" value="InterPro"/>
</dbReference>
<name>A0A0P1BGI0_9BASI</name>
<protein>
    <submittedName>
        <fullName evidence="1">PDE</fullName>
    </submittedName>
</protein>
<dbReference type="Pfam" id="PF02112">
    <property type="entry name" value="PDEase_II"/>
    <property type="match status" value="1"/>
</dbReference>
<dbReference type="GO" id="GO:1902660">
    <property type="term" value="P:negative regulation of glucose mediated signaling pathway"/>
    <property type="evidence" value="ECO:0007669"/>
    <property type="project" value="TreeGrafter"/>
</dbReference>
<organism evidence="1 2">
    <name type="scientific">Ceraceosorus bombacis</name>
    <dbReference type="NCBI Taxonomy" id="401625"/>
    <lineage>
        <taxon>Eukaryota</taxon>
        <taxon>Fungi</taxon>
        <taxon>Dikarya</taxon>
        <taxon>Basidiomycota</taxon>
        <taxon>Ustilaginomycotina</taxon>
        <taxon>Exobasidiomycetes</taxon>
        <taxon>Ceraceosorales</taxon>
        <taxon>Ceraceosoraceae</taxon>
        <taxon>Ceraceosorus</taxon>
    </lineage>
</organism>
<accession>A0A0P1BGI0</accession>
<evidence type="ECO:0000313" key="1">
    <source>
        <dbReference type="EMBL" id="CEH15024.1"/>
    </source>
</evidence>
<dbReference type="STRING" id="401625.A0A0P1BGI0"/>
<dbReference type="PRINTS" id="PR00388">
    <property type="entry name" value="PDIESTERASE2"/>
</dbReference>
<dbReference type="Gene3D" id="3.60.15.10">
    <property type="entry name" value="Ribonuclease Z/Hydroxyacylglutathione hydrolase-like"/>
    <property type="match status" value="1"/>
</dbReference>
<dbReference type="PANTHER" id="PTHR28283">
    <property type="entry name" value="3',5'-CYCLIC-NUCLEOTIDE PHOSPHODIESTERASE 1"/>
    <property type="match status" value="1"/>
</dbReference>
<dbReference type="InterPro" id="IPR000396">
    <property type="entry name" value="Pdiesterase2"/>
</dbReference>